<dbReference type="Gene3D" id="3.40.1780.10">
    <property type="entry name" value="QueA-like"/>
    <property type="match status" value="1"/>
</dbReference>
<accession>A0A833NXI8</accession>
<proteinExistence type="inferred from homology"/>
<evidence type="ECO:0000256" key="6">
    <source>
        <dbReference type="ARBA" id="ARBA00022691"/>
    </source>
</evidence>
<comment type="similarity">
    <text evidence="9 13">Belongs to the QueA family.</text>
</comment>
<evidence type="ECO:0000256" key="1">
    <source>
        <dbReference type="ARBA" id="ARBA00004496"/>
    </source>
</evidence>
<evidence type="ECO:0000256" key="2">
    <source>
        <dbReference type="ARBA" id="ARBA00004691"/>
    </source>
</evidence>
<organism evidence="14 15">
    <name type="scientific">Candidatus Saganbacteria bacterium</name>
    <dbReference type="NCBI Taxonomy" id="2575572"/>
    <lineage>
        <taxon>Bacteria</taxon>
        <taxon>Bacillati</taxon>
        <taxon>Saganbacteria</taxon>
    </lineage>
</organism>
<keyword evidence="14" id="KW-0413">Isomerase</keyword>
<evidence type="ECO:0000256" key="8">
    <source>
        <dbReference type="ARBA" id="ARBA00052751"/>
    </source>
</evidence>
<dbReference type="GO" id="GO:0051075">
    <property type="term" value="F:S-adenosylmethionine:tRNA ribosyltransferase-isomerase activity"/>
    <property type="evidence" value="ECO:0007669"/>
    <property type="project" value="UniProtKB-EC"/>
</dbReference>
<keyword evidence="5 13" id="KW-0808">Transferase</keyword>
<dbReference type="PANTHER" id="PTHR30307:SF0">
    <property type="entry name" value="S-ADENOSYLMETHIONINE:TRNA RIBOSYLTRANSFERASE-ISOMERASE"/>
    <property type="match status" value="1"/>
</dbReference>
<evidence type="ECO:0000256" key="9">
    <source>
        <dbReference type="ARBA" id="ARBA00061210"/>
    </source>
</evidence>
<dbReference type="SUPFAM" id="SSF111337">
    <property type="entry name" value="QueA-like"/>
    <property type="match status" value="1"/>
</dbReference>
<comment type="pathway">
    <text evidence="2 13">tRNA modification; tRNA-queuosine biosynthesis.</text>
</comment>
<dbReference type="InterPro" id="IPR036100">
    <property type="entry name" value="QueA_sf"/>
</dbReference>
<dbReference type="HAMAP" id="MF_00113">
    <property type="entry name" value="QueA"/>
    <property type="match status" value="1"/>
</dbReference>
<evidence type="ECO:0000256" key="11">
    <source>
        <dbReference type="ARBA" id="ARBA00069325"/>
    </source>
</evidence>
<reference evidence="14 15" key="1">
    <citation type="submission" date="2019-12" db="EMBL/GenBank/DDBJ databases">
        <authorList>
            <person name="Wolfe R."/>
            <person name="Danczak R."/>
            <person name="Wilkins M."/>
        </authorList>
    </citation>
    <scope>NUCLEOTIDE SEQUENCE [LARGE SCALE GENOMIC DNA]</scope>
    <source>
        <strain evidence="14">X2_MaxBin.013</strain>
    </source>
</reference>
<keyword evidence="4 13" id="KW-0963">Cytoplasm</keyword>
<dbReference type="NCBIfam" id="NF001140">
    <property type="entry name" value="PRK00147.1"/>
    <property type="match status" value="1"/>
</dbReference>
<evidence type="ECO:0000313" key="14">
    <source>
        <dbReference type="EMBL" id="KAF0134976.1"/>
    </source>
</evidence>
<protein>
    <recommendedName>
        <fullName evidence="11 13">S-adenosylmethionine:tRNA ribosyltransferase-isomerase</fullName>
        <ecNumber evidence="10 13">2.4.99.17</ecNumber>
    </recommendedName>
    <alternativeName>
        <fullName evidence="12 13">Queuosine biosynthesis protein QueA</fullName>
    </alternativeName>
</protein>
<sequence length="384" mass="43099">MDNLRPNYHHDFGIDSFDNIFKRDFSQVKVSDFDYFLPEEKIAQFPSQKRDHSRLMVLNRKTQAIEHKLFYQITEYFKPGDLLVLNNTKVIPASIIGKKESGSAVIDVLLIKQIGASVWECLVKPGKRLKEGARIIFGDGKLTGKVIKKTESGGQIIEFDGDLFDFVKTHGKIPLPPYIKKMSNDPSAVLGTSKCQMTNEKGKASLFERYQTVYAKKEGASAAPTAGLHFTPELLGKIKQKGVNIAYVTLHTGLATFKPVYAENVHEHKMYEEKYEIPPETVKAIKEAKRIIAVGTTTVRTLETLALQLLNAASGFSGETDLFIYPGFKFKIVDAMITNFHFPRSTLLMLVSAFAGKEFIQNAYKEALNSGYRFFSFGDAMLII</sequence>
<dbReference type="EMBL" id="WPAF01000003">
    <property type="protein sequence ID" value="KAF0134976.1"/>
    <property type="molecule type" value="Genomic_DNA"/>
</dbReference>
<comment type="function">
    <text evidence="13">Transfers and isomerizes the ribose moiety from AdoMet to the 7-aminomethyl group of 7-deazaguanine (preQ1-tRNA) to give epoxyqueuosine (oQ-tRNA).</text>
</comment>
<evidence type="ECO:0000256" key="13">
    <source>
        <dbReference type="HAMAP-Rule" id="MF_00113"/>
    </source>
</evidence>
<comment type="caution">
    <text evidence="14">The sequence shown here is derived from an EMBL/GenBank/DDBJ whole genome shotgun (WGS) entry which is preliminary data.</text>
</comment>
<name>A0A833NXI8_UNCSA</name>
<dbReference type="FunFam" id="2.40.10.240:FF:000002">
    <property type="entry name" value="S-adenosylmethionine:tRNA ribosyltransferase-isomerase"/>
    <property type="match status" value="1"/>
</dbReference>
<gene>
    <name evidence="13" type="primary">queA</name>
    <name evidence="14" type="ORF">FD145_357</name>
</gene>
<dbReference type="InterPro" id="IPR003699">
    <property type="entry name" value="QueA"/>
</dbReference>
<dbReference type="GO" id="GO:0005737">
    <property type="term" value="C:cytoplasm"/>
    <property type="evidence" value="ECO:0007669"/>
    <property type="project" value="UniProtKB-SubCell"/>
</dbReference>
<dbReference type="FunFam" id="3.40.1780.10:FF:000001">
    <property type="entry name" value="S-adenosylmethionine:tRNA ribosyltransferase-isomerase"/>
    <property type="match status" value="1"/>
</dbReference>
<evidence type="ECO:0000256" key="4">
    <source>
        <dbReference type="ARBA" id="ARBA00022490"/>
    </source>
</evidence>
<evidence type="ECO:0000256" key="7">
    <source>
        <dbReference type="ARBA" id="ARBA00022785"/>
    </source>
</evidence>
<evidence type="ECO:0000313" key="15">
    <source>
        <dbReference type="Proteomes" id="UP000488506"/>
    </source>
</evidence>
<keyword evidence="6 13" id="KW-0949">S-adenosyl-L-methionine</keyword>
<dbReference type="Proteomes" id="UP000488506">
    <property type="component" value="Unassembled WGS sequence"/>
</dbReference>
<dbReference type="Gene3D" id="2.40.10.240">
    <property type="entry name" value="QueA-like"/>
    <property type="match status" value="1"/>
</dbReference>
<comment type="subcellular location">
    <subcellularLocation>
        <location evidence="1 13">Cytoplasm</location>
    </subcellularLocation>
</comment>
<dbReference type="EC" id="2.4.99.17" evidence="10 13"/>
<dbReference type="InterPro" id="IPR042119">
    <property type="entry name" value="QueA_dom2"/>
</dbReference>
<comment type="catalytic activity">
    <reaction evidence="8 13">
        <text>7-aminomethyl-7-carbaguanosine(34) in tRNA + S-adenosyl-L-methionine = epoxyqueuosine(34) in tRNA + adenine + L-methionine + 2 H(+)</text>
        <dbReference type="Rhea" id="RHEA:32155"/>
        <dbReference type="Rhea" id="RHEA-COMP:10342"/>
        <dbReference type="Rhea" id="RHEA-COMP:18582"/>
        <dbReference type="ChEBI" id="CHEBI:15378"/>
        <dbReference type="ChEBI" id="CHEBI:16708"/>
        <dbReference type="ChEBI" id="CHEBI:57844"/>
        <dbReference type="ChEBI" id="CHEBI:59789"/>
        <dbReference type="ChEBI" id="CHEBI:82833"/>
        <dbReference type="ChEBI" id="CHEBI:194443"/>
        <dbReference type="EC" id="2.4.99.17"/>
    </reaction>
</comment>
<dbReference type="GO" id="GO:0008616">
    <property type="term" value="P:tRNA queuosine(34) biosynthetic process"/>
    <property type="evidence" value="ECO:0007669"/>
    <property type="project" value="UniProtKB-UniRule"/>
</dbReference>
<evidence type="ECO:0000256" key="3">
    <source>
        <dbReference type="ARBA" id="ARBA00011245"/>
    </source>
</evidence>
<keyword evidence="7 13" id="KW-0671">Queuosine biosynthesis</keyword>
<comment type="subunit">
    <text evidence="3 13">Monomer.</text>
</comment>
<dbReference type="Pfam" id="PF02547">
    <property type="entry name" value="Queuosine_synth"/>
    <property type="match status" value="1"/>
</dbReference>
<dbReference type="PANTHER" id="PTHR30307">
    <property type="entry name" value="S-ADENOSYLMETHIONINE:TRNA RIBOSYLTRANSFERASE-ISOMERASE"/>
    <property type="match status" value="1"/>
</dbReference>
<dbReference type="UniPathway" id="UPA00392"/>
<evidence type="ECO:0000256" key="12">
    <source>
        <dbReference type="ARBA" id="ARBA00076160"/>
    </source>
</evidence>
<evidence type="ECO:0000256" key="10">
    <source>
        <dbReference type="ARBA" id="ARBA00066503"/>
    </source>
</evidence>
<dbReference type="InterPro" id="IPR042118">
    <property type="entry name" value="QueA_dom1"/>
</dbReference>
<evidence type="ECO:0000256" key="5">
    <source>
        <dbReference type="ARBA" id="ARBA00022679"/>
    </source>
</evidence>
<dbReference type="AlphaFoldDB" id="A0A833NXI8"/>